<evidence type="ECO:0000256" key="7">
    <source>
        <dbReference type="ARBA" id="ARBA00043224"/>
    </source>
</evidence>
<comment type="similarity">
    <text evidence="1">Belongs to the isochorismatase family.</text>
</comment>
<dbReference type="HOGENOM" id="CLU_068979_13_1_12"/>
<dbReference type="Pfam" id="PF00857">
    <property type="entry name" value="Isochorismatase"/>
    <property type="match status" value="1"/>
</dbReference>
<dbReference type="SUPFAM" id="SSF52499">
    <property type="entry name" value="Isochorismatase-like hydrolases"/>
    <property type="match status" value="1"/>
</dbReference>
<dbReference type="GO" id="GO:0008936">
    <property type="term" value="F:nicotinamidase activity"/>
    <property type="evidence" value="ECO:0007669"/>
    <property type="project" value="UniProtKB-EC"/>
</dbReference>
<dbReference type="GO" id="GO:0046872">
    <property type="term" value="F:metal ion binding"/>
    <property type="evidence" value="ECO:0007669"/>
    <property type="project" value="UniProtKB-KW"/>
</dbReference>
<dbReference type="InterPro" id="IPR000868">
    <property type="entry name" value="Isochorismatase-like_dom"/>
</dbReference>
<dbReference type="PANTHER" id="PTHR11080:SF2">
    <property type="entry name" value="LD05707P"/>
    <property type="match status" value="1"/>
</dbReference>
<name>W5SWP9_9SPIR</name>
<evidence type="ECO:0000256" key="1">
    <source>
        <dbReference type="ARBA" id="ARBA00006336"/>
    </source>
</evidence>
<evidence type="ECO:0000256" key="3">
    <source>
        <dbReference type="ARBA" id="ARBA00022723"/>
    </source>
</evidence>
<dbReference type="PANTHER" id="PTHR11080">
    <property type="entry name" value="PYRAZINAMIDASE/NICOTINAMIDASE"/>
    <property type="match status" value="1"/>
</dbReference>
<dbReference type="InterPro" id="IPR052347">
    <property type="entry name" value="Isochorismatase_Nicotinamidase"/>
</dbReference>
<keyword evidence="4 9" id="KW-0378">Hydrolase</keyword>
<proteinExistence type="inferred from homology"/>
<geneLocation type="plasmid" evidence="9">
    <name>unnamed</name>
</geneLocation>
<dbReference type="GO" id="GO:0019363">
    <property type="term" value="P:pyridine nucleotide biosynthetic process"/>
    <property type="evidence" value="ECO:0007669"/>
    <property type="project" value="UniProtKB-KW"/>
</dbReference>
<feature type="domain" description="Isochorismatase-like" evidence="8">
    <location>
        <begin position="30"/>
        <end position="193"/>
    </location>
</feature>
<organism evidence="9">
    <name type="scientific">Borrelia coriaceae ATCC 43381</name>
    <dbReference type="NCBI Taxonomy" id="1408429"/>
    <lineage>
        <taxon>Bacteria</taxon>
        <taxon>Pseudomonadati</taxon>
        <taxon>Spirochaetota</taxon>
        <taxon>Spirochaetia</taxon>
        <taxon>Spirochaetales</taxon>
        <taxon>Borreliaceae</taxon>
        <taxon>Borrelia</taxon>
    </lineage>
</organism>
<dbReference type="AlphaFoldDB" id="W5SWP9"/>
<evidence type="ECO:0000313" key="9">
    <source>
        <dbReference type="EMBL" id="AHH11307.1"/>
    </source>
</evidence>
<reference evidence="9" key="1">
    <citation type="submission" date="2013-04" db="EMBL/GenBank/DDBJ databases">
        <title>Comparative Genomics of Relapsing Fever Spirochetes.</title>
        <authorList>
            <person name="Schwan T.G."/>
            <person name="Raffel S.J."/>
            <person name="Porcella S.F."/>
            <person name="Martens C.A."/>
            <person name="Bruno D.P."/>
            <person name="Ricklefs S.M."/>
            <person name="Barbian K.B."/>
        </authorList>
    </citation>
    <scope>NUCLEOTIDE SEQUENCE</scope>
    <source>
        <strain evidence="9">Co53</strain>
        <plasmid evidence="9">unnamed</plasmid>
    </source>
</reference>
<dbReference type="CDD" id="cd01011">
    <property type="entry name" value="nicotinamidase"/>
    <property type="match status" value="1"/>
</dbReference>
<dbReference type="Gene3D" id="3.40.50.850">
    <property type="entry name" value="Isochorismatase-like"/>
    <property type="match status" value="1"/>
</dbReference>
<comment type="pathway">
    <text evidence="5">Cofactor biosynthesis; nicotinate biosynthesis; nicotinate from nicotinamide: step 1/1.</text>
</comment>
<dbReference type="InterPro" id="IPR036380">
    <property type="entry name" value="Isochorismatase-like_sf"/>
</dbReference>
<evidence type="ECO:0000256" key="4">
    <source>
        <dbReference type="ARBA" id="ARBA00022801"/>
    </source>
</evidence>
<keyword evidence="2" id="KW-0662">Pyridine nucleotide biosynthesis</keyword>
<sequence>MPYYSYNYYHYLTGNLFMKTTIFNPTFKHSALILVDIQNDFLEAGSLPVPQGDKIIPLINQLQHCFEHIVATKDWHPENHISFSNHANHKAWPKHCIQNTWGSEFPKNLNIEKIKAVFLKGQNKNYDSYSGFYDDSNKKNKTGLFHYLHSNAIDTVFVVGLALDYCVRETIIDAHNLKFQSYLITDVTKSISHYPELIILKLQKLGILTCLAKDILNNFKLNHNFQKVNFHIL</sequence>
<evidence type="ECO:0000256" key="6">
    <source>
        <dbReference type="ARBA" id="ARBA00039017"/>
    </source>
</evidence>
<keyword evidence="9" id="KW-0614">Plasmid</keyword>
<accession>W5SWP9</accession>
<keyword evidence="3" id="KW-0479">Metal-binding</keyword>
<gene>
    <name evidence="9" type="ORF">BCO_0014600</name>
</gene>
<dbReference type="EMBL" id="CP005749">
    <property type="protein sequence ID" value="AHH11307.1"/>
    <property type="molecule type" value="Genomic_DNA"/>
</dbReference>
<protein>
    <recommendedName>
        <fullName evidence="6">nicotinamidase</fullName>
        <ecNumber evidence="6">3.5.1.19</ecNumber>
    </recommendedName>
    <alternativeName>
        <fullName evidence="7">Nicotinamide deamidase</fullName>
    </alternativeName>
</protein>
<evidence type="ECO:0000256" key="2">
    <source>
        <dbReference type="ARBA" id="ARBA00022642"/>
    </source>
</evidence>
<dbReference type="EC" id="3.5.1.19" evidence="6"/>
<evidence type="ECO:0000259" key="8">
    <source>
        <dbReference type="Pfam" id="PF00857"/>
    </source>
</evidence>
<evidence type="ECO:0000256" key="5">
    <source>
        <dbReference type="ARBA" id="ARBA00037900"/>
    </source>
</evidence>